<organism evidence="1 2">
    <name type="scientific">Enterobacter asburiae</name>
    <dbReference type="NCBI Taxonomy" id="61645"/>
    <lineage>
        <taxon>Bacteria</taxon>
        <taxon>Pseudomonadati</taxon>
        <taxon>Pseudomonadota</taxon>
        <taxon>Gammaproteobacteria</taxon>
        <taxon>Enterobacterales</taxon>
        <taxon>Enterobacteriaceae</taxon>
        <taxon>Enterobacter</taxon>
        <taxon>Enterobacter cloacae complex</taxon>
    </lineage>
</organism>
<evidence type="ECO:0000313" key="2">
    <source>
        <dbReference type="Proteomes" id="UP000255163"/>
    </source>
</evidence>
<dbReference type="EMBL" id="UFYI01000007">
    <property type="protein sequence ID" value="STD22457.1"/>
    <property type="molecule type" value="Genomic_DNA"/>
</dbReference>
<sequence length="44" mass="5291">MTHVEAAKALREKFSANGHTWTPECYRQLTARYPKAYRKPHWMK</sequence>
<gene>
    <name evidence="1" type="ORF">NCTC12123_03294</name>
</gene>
<proteinExistence type="predicted"/>
<dbReference type="AlphaFoldDB" id="A0A376FBE0"/>
<accession>A0A376FBE0</accession>
<dbReference type="Proteomes" id="UP000255163">
    <property type="component" value="Unassembled WGS sequence"/>
</dbReference>
<name>A0A376FBE0_ENTAS</name>
<protein>
    <submittedName>
        <fullName evidence="1">Phage transposase</fullName>
    </submittedName>
</protein>
<evidence type="ECO:0000313" key="1">
    <source>
        <dbReference type="EMBL" id="STD22457.1"/>
    </source>
</evidence>
<reference evidence="1 2" key="1">
    <citation type="submission" date="2018-06" db="EMBL/GenBank/DDBJ databases">
        <authorList>
            <consortium name="Pathogen Informatics"/>
            <person name="Doyle S."/>
        </authorList>
    </citation>
    <scope>NUCLEOTIDE SEQUENCE [LARGE SCALE GENOMIC DNA]</scope>
    <source>
        <strain evidence="1 2">NCTC12123</strain>
    </source>
</reference>